<feature type="region of interest" description="Disordered" evidence="5">
    <location>
        <begin position="474"/>
        <end position="493"/>
    </location>
</feature>
<keyword evidence="8" id="KW-1185">Reference proteome</keyword>
<dbReference type="InterPro" id="IPR018247">
    <property type="entry name" value="EF_Hand_1_Ca_BS"/>
</dbReference>
<evidence type="ECO:0000259" key="6">
    <source>
        <dbReference type="PROSITE" id="PS50222"/>
    </source>
</evidence>
<dbReference type="PROSITE" id="PS50222">
    <property type="entry name" value="EF_HAND_2"/>
    <property type="match status" value="1"/>
</dbReference>
<dbReference type="PROSITE" id="PS00018">
    <property type="entry name" value="EF_HAND_1"/>
    <property type="match status" value="1"/>
</dbReference>
<name>A0A2G8SJW6_9APHY</name>
<keyword evidence="4" id="KW-0175">Coiled coil</keyword>
<feature type="compositionally biased region" description="Basic and acidic residues" evidence="5">
    <location>
        <begin position="360"/>
        <end position="369"/>
    </location>
</feature>
<dbReference type="Proteomes" id="UP000230002">
    <property type="component" value="Unassembled WGS sequence"/>
</dbReference>
<dbReference type="SUPFAM" id="SSF57850">
    <property type="entry name" value="RING/U-box"/>
    <property type="match status" value="1"/>
</dbReference>
<feature type="region of interest" description="Disordered" evidence="5">
    <location>
        <begin position="1"/>
        <end position="63"/>
    </location>
</feature>
<feature type="compositionally biased region" description="Basic and acidic residues" evidence="5">
    <location>
        <begin position="475"/>
        <end position="486"/>
    </location>
</feature>
<protein>
    <recommendedName>
        <fullName evidence="6">EF-hand domain-containing protein</fullName>
    </recommendedName>
</protein>
<feature type="domain" description="EF-hand" evidence="6">
    <location>
        <begin position="517"/>
        <end position="552"/>
    </location>
</feature>
<feature type="compositionally biased region" description="Polar residues" evidence="5">
    <location>
        <begin position="11"/>
        <end position="20"/>
    </location>
</feature>
<proteinExistence type="predicted"/>
<evidence type="ECO:0000256" key="2">
    <source>
        <dbReference type="ARBA" id="ARBA00022771"/>
    </source>
</evidence>
<organism evidence="7 8">
    <name type="scientific">Ganoderma sinense ZZ0214-1</name>
    <dbReference type="NCBI Taxonomy" id="1077348"/>
    <lineage>
        <taxon>Eukaryota</taxon>
        <taxon>Fungi</taxon>
        <taxon>Dikarya</taxon>
        <taxon>Basidiomycota</taxon>
        <taxon>Agaricomycotina</taxon>
        <taxon>Agaricomycetes</taxon>
        <taxon>Polyporales</taxon>
        <taxon>Polyporaceae</taxon>
        <taxon>Ganoderma</taxon>
    </lineage>
</organism>
<dbReference type="EMBL" id="AYKW01000006">
    <property type="protein sequence ID" value="PIL33838.1"/>
    <property type="molecule type" value="Genomic_DNA"/>
</dbReference>
<dbReference type="GO" id="GO:0008270">
    <property type="term" value="F:zinc ion binding"/>
    <property type="evidence" value="ECO:0007669"/>
    <property type="project" value="UniProtKB-KW"/>
</dbReference>
<keyword evidence="2" id="KW-0863">Zinc-finger</keyword>
<feature type="region of interest" description="Disordered" evidence="5">
    <location>
        <begin position="349"/>
        <end position="369"/>
    </location>
</feature>
<accession>A0A2G8SJW6</accession>
<dbReference type="Gene3D" id="3.30.60.90">
    <property type="match status" value="1"/>
</dbReference>
<dbReference type="InterPro" id="IPR002048">
    <property type="entry name" value="EF_hand_dom"/>
</dbReference>
<evidence type="ECO:0000313" key="8">
    <source>
        <dbReference type="Proteomes" id="UP000230002"/>
    </source>
</evidence>
<dbReference type="GO" id="GO:0005509">
    <property type="term" value="F:calcium ion binding"/>
    <property type="evidence" value="ECO:0007669"/>
    <property type="project" value="InterPro"/>
</dbReference>
<evidence type="ECO:0000256" key="1">
    <source>
        <dbReference type="ARBA" id="ARBA00022723"/>
    </source>
</evidence>
<sequence>MPPIFGKHSKTPVSPSQCPDTTATPSSATPEPEPVQKPDVSLSSITVPPEATHGKEEEDHEASDMISGAFQAVAAAKPAFEHYDSSKWRKRLDRAGEAIDTAQEKVETAKSVEELVKPAYDSDVMQPVKDGINKLVDSLPGLLKALNEVAQIHPFIAIAVGAFRVVVELDVRRRDNDRKVVMLFVEMSDMMKALLQLRGIKDRESVGLDGLTVEGRMQELVDETAADIKECANTCDTYARKKLLTKVFQSSSWDDTFKGFITLFAQRRKDFTFALQMHTSMSVDEVNEKVREIDAKLSMLLEIFPRIVSPEQQELAALVKKKGGPEKILGDNDVLEGLLAFKPTTALDRNKRGSGAGQDGAERNGHQDEAVDLPAVKQELFDSPESAIKKNWEAFERRFNLQEKRLTDNLAKIVRRDGDRVIQAVTAGPHDRILDPDIHEIWKDMKWPGHVKARHFVFALRDYYRQQVKRKHEPHLRADEASHADEASCPGETPRLLEAAKPESRVADEDEWAVGWISINRLQSILEAFDDDASGLITIEEVNYFTTSRPKEWSLPHWLAYWAIGWQMAATKYRDMIVGLFAKMVAIRPHIHPLNRNAVDKYLNTVWQKVTTLTLSFVGADQPNSDSLQERFRSYVEAEEKRLREGLETVQYDIDAMDTVWLVTGPGRIEKHLFPLLWLLLSRDFEIFRLCQHTVIHKDELWDSADTILWVLDAVSDRHNDLENLFKQQKLDPESQFKAVAKELYEYWHYFDTFWALDNQRDRDFDEVEYDDAKEDPNVDDNKLRVLNYPLAPTAEDLYPLLQDDCTTEFDAVAEEPVRSILGRWHGVQILENEGMLSMPIMFSFHVPETDRSGKTYEAKALTTNGTDYTILGDHTTRGDGTVEYSFTKTYAARFRTTYWTSTLADGGQTLTGRWGYTKDDKPHTFAYTRVPPEVLHARPPPEEFAENRIGALWKYARTAIRAQVRRRRCAFSWRDLEARRDVREEYLELLLKEADGQLTKDDMARSTALARLATCDDVRCFYLIHEYRLRSVRPHFGITCDECGDLIRGTRMVCLECDSDDTFDFCDEPECIGGVGTKRGDIGSGRPHRPTHDFVKIRVPIVDHREISRILRKAKAGLQRARNLLEQMENRSWGVEYVGSVSDQTKDGMGVEEHGEGVEARWNVEDDESQQDEEETGNILTCLACKVPISPPCLYCTDCPDEPKPFICWECEDQTVDLDPSKSHLATHNLVPCMSAVKEEQTDDYSGLWPGVFDTGKRLGALENKLEGLTNQMERIEKLLHDLANATGRE</sequence>
<evidence type="ECO:0000256" key="4">
    <source>
        <dbReference type="SAM" id="Coils"/>
    </source>
</evidence>
<feature type="compositionally biased region" description="Low complexity" evidence="5">
    <location>
        <begin position="21"/>
        <end position="30"/>
    </location>
</feature>
<keyword evidence="3" id="KW-0862">Zinc</keyword>
<dbReference type="OrthoDB" id="2122982at2759"/>
<dbReference type="STRING" id="1077348.A0A2G8SJW6"/>
<evidence type="ECO:0000256" key="5">
    <source>
        <dbReference type="SAM" id="MobiDB-lite"/>
    </source>
</evidence>
<feature type="coiled-coil region" evidence="4">
    <location>
        <begin position="1260"/>
        <end position="1287"/>
    </location>
</feature>
<reference evidence="7 8" key="1">
    <citation type="journal article" date="2015" name="Sci. Rep.">
        <title>Chromosome-level genome map provides insights into diverse defense mechanisms in the medicinal fungus Ganoderma sinense.</title>
        <authorList>
            <person name="Zhu Y."/>
            <person name="Xu J."/>
            <person name="Sun C."/>
            <person name="Zhou S."/>
            <person name="Xu H."/>
            <person name="Nelson D.R."/>
            <person name="Qian J."/>
            <person name="Song J."/>
            <person name="Luo H."/>
            <person name="Xiang L."/>
            <person name="Li Y."/>
            <person name="Xu Z."/>
            <person name="Ji A."/>
            <person name="Wang L."/>
            <person name="Lu S."/>
            <person name="Hayward A."/>
            <person name="Sun W."/>
            <person name="Li X."/>
            <person name="Schwartz D.C."/>
            <person name="Wang Y."/>
            <person name="Chen S."/>
        </authorList>
    </citation>
    <scope>NUCLEOTIDE SEQUENCE [LARGE SCALE GENOMIC DNA]</scope>
    <source>
        <strain evidence="7 8">ZZ0214-1</strain>
    </source>
</reference>
<keyword evidence="1" id="KW-0479">Metal-binding</keyword>
<evidence type="ECO:0000313" key="7">
    <source>
        <dbReference type="EMBL" id="PIL33838.1"/>
    </source>
</evidence>
<dbReference type="InterPro" id="IPR043145">
    <property type="entry name" value="Znf_ZZ_sf"/>
</dbReference>
<gene>
    <name evidence="7" type="ORF">GSI_03544</name>
</gene>
<evidence type="ECO:0000256" key="3">
    <source>
        <dbReference type="ARBA" id="ARBA00022833"/>
    </source>
</evidence>
<comment type="caution">
    <text evidence="7">The sequence shown here is derived from an EMBL/GenBank/DDBJ whole genome shotgun (WGS) entry which is preliminary data.</text>
</comment>